<organism evidence="2 3">
    <name type="scientific">Amycolatopsis thermophila</name>
    <dbReference type="NCBI Taxonomy" id="206084"/>
    <lineage>
        <taxon>Bacteria</taxon>
        <taxon>Bacillati</taxon>
        <taxon>Actinomycetota</taxon>
        <taxon>Actinomycetes</taxon>
        <taxon>Pseudonocardiales</taxon>
        <taxon>Pseudonocardiaceae</taxon>
        <taxon>Amycolatopsis</taxon>
    </lineage>
</organism>
<comment type="caution">
    <text evidence="2">The sequence shown here is derived from an EMBL/GenBank/DDBJ whole genome shotgun (WGS) entry which is preliminary data.</text>
</comment>
<protein>
    <submittedName>
        <fullName evidence="2">Uncharacterized protein</fullName>
    </submittedName>
</protein>
<name>A0ABU0EMI1_9PSEU</name>
<reference evidence="2 3" key="1">
    <citation type="submission" date="2023-07" db="EMBL/GenBank/DDBJ databases">
        <title>Sequencing the genomes of 1000 actinobacteria strains.</title>
        <authorList>
            <person name="Klenk H.-P."/>
        </authorList>
    </citation>
    <scope>NUCLEOTIDE SEQUENCE [LARGE SCALE GENOMIC DNA]</scope>
    <source>
        <strain evidence="2 3">DSM 45805</strain>
    </source>
</reference>
<dbReference type="EMBL" id="JAUSUT010000001">
    <property type="protein sequence ID" value="MDQ0376389.1"/>
    <property type="molecule type" value="Genomic_DNA"/>
</dbReference>
<sequence length="87" mass="9650">MGTRSVLYPSAQEHIDRGGSKPSSRAVKRGSPASSGTPNRSCVHVWYGFSSRATFSTASRYNTGTRTTHTRVIRDHVRVSRIVRTAW</sequence>
<feature type="region of interest" description="Disordered" evidence="1">
    <location>
        <begin position="1"/>
        <end position="40"/>
    </location>
</feature>
<gene>
    <name evidence="2" type="ORF">FB470_000383</name>
</gene>
<evidence type="ECO:0000313" key="3">
    <source>
        <dbReference type="Proteomes" id="UP001229651"/>
    </source>
</evidence>
<accession>A0ABU0EMI1</accession>
<evidence type="ECO:0000313" key="2">
    <source>
        <dbReference type="EMBL" id="MDQ0376389.1"/>
    </source>
</evidence>
<dbReference type="Proteomes" id="UP001229651">
    <property type="component" value="Unassembled WGS sequence"/>
</dbReference>
<keyword evidence="3" id="KW-1185">Reference proteome</keyword>
<evidence type="ECO:0000256" key="1">
    <source>
        <dbReference type="SAM" id="MobiDB-lite"/>
    </source>
</evidence>
<proteinExistence type="predicted"/>
<dbReference type="RefSeq" id="WP_306988218.1">
    <property type="nucleotide sequence ID" value="NZ_JAUSUT010000001.1"/>
</dbReference>